<dbReference type="AlphaFoldDB" id="A0A1W2DBS1"/>
<dbReference type="CDD" id="cd06588">
    <property type="entry name" value="PhnB_like"/>
    <property type="match status" value="1"/>
</dbReference>
<dbReference type="EMBL" id="FWYB01000006">
    <property type="protein sequence ID" value="SMC94734.1"/>
    <property type="molecule type" value="Genomic_DNA"/>
</dbReference>
<evidence type="ECO:0000313" key="3">
    <source>
        <dbReference type="Proteomes" id="UP000192678"/>
    </source>
</evidence>
<dbReference type="PANTHER" id="PTHR33990:SF1">
    <property type="entry name" value="PROTEIN YJDN"/>
    <property type="match status" value="1"/>
</dbReference>
<accession>A0A1W2DBS1</accession>
<dbReference type="Proteomes" id="UP000192678">
    <property type="component" value="Unassembled WGS sequence"/>
</dbReference>
<dbReference type="RefSeq" id="WP_084289733.1">
    <property type="nucleotide sequence ID" value="NZ_FWYB01000006.1"/>
</dbReference>
<organism evidence="2 3">
    <name type="scientific">Pedobacter nyackensis</name>
    <dbReference type="NCBI Taxonomy" id="475255"/>
    <lineage>
        <taxon>Bacteria</taxon>
        <taxon>Pseudomonadati</taxon>
        <taxon>Bacteroidota</taxon>
        <taxon>Sphingobacteriia</taxon>
        <taxon>Sphingobacteriales</taxon>
        <taxon>Sphingobacteriaceae</taxon>
        <taxon>Pedobacter</taxon>
    </lineage>
</organism>
<feature type="domain" description="PhnB-like" evidence="1">
    <location>
        <begin position="3"/>
        <end position="136"/>
    </location>
</feature>
<proteinExistence type="predicted"/>
<dbReference type="InterPro" id="IPR029068">
    <property type="entry name" value="Glyas_Bleomycin-R_OHBP_Dase"/>
</dbReference>
<dbReference type="SUPFAM" id="SSF54593">
    <property type="entry name" value="Glyoxalase/Bleomycin resistance protein/Dihydroxybiphenyl dioxygenase"/>
    <property type="match status" value="1"/>
</dbReference>
<dbReference type="Gene3D" id="3.10.180.10">
    <property type="entry name" value="2,3-Dihydroxybiphenyl 1,2-Dioxygenase, domain 1"/>
    <property type="match status" value="1"/>
</dbReference>
<protein>
    <submittedName>
        <fullName evidence="2">PhnB protein</fullName>
    </submittedName>
</protein>
<evidence type="ECO:0000313" key="2">
    <source>
        <dbReference type="EMBL" id="SMC94734.1"/>
    </source>
</evidence>
<evidence type="ECO:0000259" key="1">
    <source>
        <dbReference type="Pfam" id="PF06983"/>
    </source>
</evidence>
<dbReference type="OrthoDB" id="9795306at2"/>
<dbReference type="PANTHER" id="PTHR33990">
    <property type="entry name" value="PROTEIN YJDN-RELATED"/>
    <property type="match status" value="1"/>
</dbReference>
<dbReference type="Pfam" id="PF06983">
    <property type="entry name" value="3-dmu-9_3-mt"/>
    <property type="match status" value="1"/>
</dbReference>
<sequence>MPKFNPYLNFDGNAEEAFNFYKSVFGGEFSGGIMRMGEMPDSENITEAEKGLVMHVSLPITGGDVIMASDIMPSAGQKLVVGNNNYICISPESREEADRLFAGLSEGGEVEMPMQDQFWGDYFGSFKDKYGVCWMIDYGVAKEAK</sequence>
<dbReference type="InterPro" id="IPR028973">
    <property type="entry name" value="PhnB-like"/>
</dbReference>
<reference evidence="2 3" key="1">
    <citation type="submission" date="2017-04" db="EMBL/GenBank/DDBJ databases">
        <authorList>
            <person name="Afonso C.L."/>
            <person name="Miller P.J."/>
            <person name="Scott M.A."/>
            <person name="Spackman E."/>
            <person name="Goraichik I."/>
            <person name="Dimitrov K.M."/>
            <person name="Suarez D.L."/>
            <person name="Swayne D.E."/>
        </authorList>
    </citation>
    <scope>NUCLEOTIDE SEQUENCE [LARGE SCALE GENOMIC DNA]</scope>
    <source>
        <strain evidence="2 3">DSM 19625</strain>
    </source>
</reference>
<name>A0A1W2DBS1_9SPHI</name>
<dbReference type="STRING" id="475255.SAMN04488101_106128"/>
<keyword evidence="3" id="KW-1185">Reference proteome</keyword>
<gene>
    <name evidence="2" type="ORF">SAMN04488101_106128</name>
</gene>